<organism evidence="2 3">
    <name type="scientific">Aotus nancymaae</name>
    <name type="common">Ma's night monkey</name>
    <dbReference type="NCBI Taxonomy" id="37293"/>
    <lineage>
        <taxon>Eukaryota</taxon>
        <taxon>Metazoa</taxon>
        <taxon>Chordata</taxon>
        <taxon>Craniata</taxon>
        <taxon>Vertebrata</taxon>
        <taxon>Euteleostomi</taxon>
        <taxon>Mammalia</taxon>
        <taxon>Eutheria</taxon>
        <taxon>Euarchontoglires</taxon>
        <taxon>Primates</taxon>
        <taxon>Haplorrhini</taxon>
        <taxon>Platyrrhini</taxon>
        <taxon>Aotidae</taxon>
        <taxon>Aotus</taxon>
    </lineage>
</organism>
<reference evidence="2" key="1">
    <citation type="submission" date="2025-08" db="UniProtKB">
        <authorList>
            <consortium name="Ensembl"/>
        </authorList>
    </citation>
    <scope>IDENTIFICATION</scope>
</reference>
<keyword evidence="3" id="KW-1185">Reference proteome</keyword>
<evidence type="ECO:0000313" key="2">
    <source>
        <dbReference type="Ensembl" id="ENSANAP00000004905.1"/>
    </source>
</evidence>
<dbReference type="OMA" id="VDECKIA"/>
<dbReference type="GeneTree" id="ENSGT00390000002278"/>
<gene>
    <name evidence="2" type="primary">CCDC154</name>
</gene>
<dbReference type="Proteomes" id="UP000233020">
    <property type="component" value="Unplaced"/>
</dbReference>
<protein>
    <submittedName>
        <fullName evidence="2">Coiled-coil domain containing 154</fullName>
    </submittedName>
</protein>
<reference evidence="2" key="2">
    <citation type="submission" date="2025-09" db="UniProtKB">
        <authorList>
            <consortium name="Ensembl"/>
        </authorList>
    </citation>
    <scope>IDENTIFICATION</scope>
</reference>
<proteinExistence type="predicted"/>
<dbReference type="AlphaFoldDB" id="A0A2K5C871"/>
<accession>A0A2K5C871</accession>
<feature type="region of interest" description="Disordered" evidence="1">
    <location>
        <begin position="650"/>
        <end position="675"/>
    </location>
</feature>
<dbReference type="Pfam" id="PF15450">
    <property type="entry name" value="CCDC154"/>
    <property type="match status" value="1"/>
</dbReference>
<dbReference type="GO" id="GO:0035630">
    <property type="term" value="P:bone mineralization involved in bone maturation"/>
    <property type="evidence" value="ECO:0007669"/>
    <property type="project" value="TreeGrafter"/>
</dbReference>
<name>A0A2K5C871_AOTNA</name>
<dbReference type="PANTHER" id="PTHR35153:SF1">
    <property type="entry name" value="COILED-COIL DOMAIN-CONTAINING PROTEIN 154"/>
    <property type="match status" value="1"/>
</dbReference>
<dbReference type="Ensembl" id="ENSANAT00000022663.1">
    <property type="protein sequence ID" value="ENSANAP00000004905.1"/>
    <property type="gene ID" value="ENSANAG00000020546.1"/>
</dbReference>
<evidence type="ECO:0000313" key="3">
    <source>
        <dbReference type="Proteomes" id="UP000233020"/>
    </source>
</evidence>
<dbReference type="InterPro" id="IPR029512">
    <property type="entry name" value="CCDC154"/>
</dbReference>
<dbReference type="PANTHER" id="PTHR35153">
    <property type="entry name" value="COILED-COIL DOMAIN-CONTAINING PROTEIN 154"/>
    <property type="match status" value="1"/>
</dbReference>
<sequence length="675" mass="75665">MRWALGGGRGSWSRAPRGELLRCLLAELADSSPSGALALPRPPAGGLTSPEPLSLEELSERYESSHPTSTVSVSEQDTAKRWSQLEQWVVELQAEVARLREHKQRWERATRSLLSAPLQVQARLELQGSELRQLRWEAWPAAQSPEKEALEVSGTPNLQLCARLVEVREALSLLRRRQAQREAERKGAEQEAGLRLAKLTDLLRQEEEGREVACSALRKDQEDSSRRVDLEVARMEAQVTGLGEEVSLHFPRREAKLCSFLQKSFLDLEKRMKALESSRLRLEGSLWGELESRWEKLQGLMEERLRALQGQPEVGPGGVRESHLLEQCQDLDAAVAQLTEFVQQNQVSLNCVLLAEEKAWDAKGRLEESQAGELAAYVQENLEAAQLARELARQEMHGELALLQEKSQALEASVVQLAGQVKELRGLLPALSSRLDLHEQMLGLRLSEAKTEWEGAERKSLEDLARWQKEVAAHLRGVREKLDGLPQKIEGVSDKCLLHKSDSDLRISAEGKARELEVGALQRELATLLSSVQLLKEDSPGRKIAEMQGKLATNQIMKLENCIQAKKTVQNLKFNSEARLRTQEMAALRETVLRLWSEEGPRAPLGSRKALPSLARQQVFIKDVAPGEVAPVNCWGVYQAVRWALRARQRPGGVPGKPHSREQVQQLPPSLFIQK</sequence>
<evidence type="ECO:0000256" key="1">
    <source>
        <dbReference type="SAM" id="MobiDB-lite"/>
    </source>
</evidence>